<feature type="non-terminal residue" evidence="2">
    <location>
        <position position="139"/>
    </location>
</feature>
<evidence type="ECO:0008006" key="4">
    <source>
        <dbReference type="Google" id="ProtNLM"/>
    </source>
</evidence>
<sequence>MRPRLLRTALLRFGVCAIATLLLVGTSTDSGGEDTIFTLHPRSSPPWFDEFARDMPADPDPFPSAPPSDQDQFWQSGFHRPGFNSSICASVVYRGDLFLSGWFSYVNGIRAPRIARWDGTQWHDVSGGMDAAVCALTVW</sequence>
<accession>A0ABV6YLS8</accession>
<keyword evidence="1" id="KW-0732">Signal</keyword>
<dbReference type="EMBL" id="JBHPKH010000116">
    <property type="protein sequence ID" value="MFC1573291.1"/>
    <property type="molecule type" value="Genomic_DNA"/>
</dbReference>
<keyword evidence="3" id="KW-1185">Reference proteome</keyword>
<dbReference type="Proteomes" id="UP001593833">
    <property type="component" value="Unassembled WGS sequence"/>
</dbReference>
<evidence type="ECO:0000256" key="1">
    <source>
        <dbReference type="SAM" id="SignalP"/>
    </source>
</evidence>
<reference evidence="2 3" key="1">
    <citation type="submission" date="2024-09" db="EMBL/GenBank/DDBJ databases">
        <authorList>
            <person name="D'Angelo T."/>
        </authorList>
    </citation>
    <scope>NUCLEOTIDE SEQUENCE [LARGE SCALE GENOMIC DNA]</scope>
    <source>
        <strain evidence="2">SAG AM-320-E07</strain>
    </source>
</reference>
<feature type="signal peptide" evidence="1">
    <location>
        <begin position="1"/>
        <end position="32"/>
    </location>
</feature>
<feature type="chain" id="PRO_5046005358" description="Secreted protein" evidence="1">
    <location>
        <begin position="33"/>
        <end position="139"/>
    </location>
</feature>
<organism evidence="2 3">
    <name type="scientific">Eiseniibacteriota bacterium</name>
    <dbReference type="NCBI Taxonomy" id="2212470"/>
    <lineage>
        <taxon>Bacteria</taxon>
        <taxon>Candidatus Eiseniibacteriota</taxon>
    </lineage>
</organism>
<comment type="caution">
    <text evidence="2">The sequence shown here is derived from an EMBL/GenBank/DDBJ whole genome shotgun (WGS) entry which is preliminary data.</text>
</comment>
<gene>
    <name evidence="2" type="ORF">ACFL6M_06800</name>
</gene>
<name>A0ABV6YLS8_UNCEI</name>
<protein>
    <recommendedName>
        <fullName evidence="4">Secreted protein</fullName>
    </recommendedName>
</protein>
<proteinExistence type="predicted"/>
<evidence type="ECO:0000313" key="3">
    <source>
        <dbReference type="Proteomes" id="UP001593833"/>
    </source>
</evidence>
<evidence type="ECO:0000313" key="2">
    <source>
        <dbReference type="EMBL" id="MFC1573291.1"/>
    </source>
</evidence>